<gene>
    <name evidence="3" type="ORF">C2G38_2179191</name>
</gene>
<comment type="caution">
    <text evidence="3">The sequence shown here is derived from an EMBL/GenBank/DDBJ whole genome shotgun (WGS) entry which is preliminary data.</text>
</comment>
<dbReference type="PROSITE" id="PS00028">
    <property type="entry name" value="ZINC_FINGER_C2H2_1"/>
    <property type="match status" value="1"/>
</dbReference>
<evidence type="ECO:0000259" key="2">
    <source>
        <dbReference type="PROSITE" id="PS50157"/>
    </source>
</evidence>
<name>A0A397VF49_9GLOM</name>
<sequence>MDNKCQLCQEFFSSRKELVAHERIRHRNNKTIPHRKLLTQPPLDQVTFYQDAFIGEAGEQRLKQLVNYDQWNIRQDSKLKTIGYVLFMDHESFYKVNFSWSQSEFKENNRIFQCGTATCKFTADLSEFSEQILKDLSATANQVISQAPSLPQVHQINSNKDDKTSKKYIFILPRVPFQ</sequence>
<evidence type="ECO:0000256" key="1">
    <source>
        <dbReference type="PROSITE-ProRule" id="PRU00042"/>
    </source>
</evidence>
<accession>A0A397VF49</accession>
<keyword evidence="1" id="KW-0862">Zinc</keyword>
<feature type="domain" description="C2H2-type" evidence="2">
    <location>
        <begin position="3"/>
        <end position="31"/>
    </location>
</feature>
<proteinExistence type="predicted"/>
<dbReference type="PROSITE" id="PS50157">
    <property type="entry name" value="ZINC_FINGER_C2H2_2"/>
    <property type="match status" value="1"/>
</dbReference>
<dbReference type="AlphaFoldDB" id="A0A397VF49"/>
<keyword evidence="1" id="KW-0863">Zinc-finger</keyword>
<dbReference type="EMBL" id="QKWP01000415">
    <property type="protein sequence ID" value="RIB20461.1"/>
    <property type="molecule type" value="Genomic_DNA"/>
</dbReference>
<protein>
    <recommendedName>
        <fullName evidence="2">C2H2-type domain-containing protein</fullName>
    </recommendedName>
</protein>
<evidence type="ECO:0000313" key="4">
    <source>
        <dbReference type="Proteomes" id="UP000266673"/>
    </source>
</evidence>
<dbReference type="GO" id="GO:0008270">
    <property type="term" value="F:zinc ion binding"/>
    <property type="evidence" value="ECO:0007669"/>
    <property type="project" value="UniProtKB-KW"/>
</dbReference>
<dbReference type="InterPro" id="IPR013087">
    <property type="entry name" value="Znf_C2H2_type"/>
</dbReference>
<dbReference type="Proteomes" id="UP000266673">
    <property type="component" value="Unassembled WGS sequence"/>
</dbReference>
<reference evidence="3 4" key="1">
    <citation type="submission" date="2018-06" db="EMBL/GenBank/DDBJ databases">
        <title>Comparative genomics reveals the genomic features of Rhizophagus irregularis, R. cerebriforme, R. diaphanum and Gigaspora rosea, and their symbiotic lifestyle signature.</title>
        <authorList>
            <person name="Morin E."/>
            <person name="San Clemente H."/>
            <person name="Chen E.C.H."/>
            <person name="De La Providencia I."/>
            <person name="Hainaut M."/>
            <person name="Kuo A."/>
            <person name="Kohler A."/>
            <person name="Murat C."/>
            <person name="Tang N."/>
            <person name="Roy S."/>
            <person name="Loubradou J."/>
            <person name="Henrissat B."/>
            <person name="Grigoriev I.V."/>
            <person name="Corradi N."/>
            <person name="Roux C."/>
            <person name="Martin F.M."/>
        </authorList>
    </citation>
    <scope>NUCLEOTIDE SEQUENCE [LARGE SCALE GENOMIC DNA]</scope>
    <source>
        <strain evidence="3 4">DAOM 194757</strain>
    </source>
</reference>
<organism evidence="3 4">
    <name type="scientific">Gigaspora rosea</name>
    <dbReference type="NCBI Taxonomy" id="44941"/>
    <lineage>
        <taxon>Eukaryota</taxon>
        <taxon>Fungi</taxon>
        <taxon>Fungi incertae sedis</taxon>
        <taxon>Mucoromycota</taxon>
        <taxon>Glomeromycotina</taxon>
        <taxon>Glomeromycetes</taxon>
        <taxon>Diversisporales</taxon>
        <taxon>Gigasporaceae</taxon>
        <taxon>Gigaspora</taxon>
    </lineage>
</organism>
<keyword evidence="4" id="KW-1185">Reference proteome</keyword>
<evidence type="ECO:0000313" key="3">
    <source>
        <dbReference type="EMBL" id="RIB20461.1"/>
    </source>
</evidence>
<keyword evidence="1" id="KW-0479">Metal-binding</keyword>